<dbReference type="InterPro" id="IPR003358">
    <property type="entry name" value="tRNA_(Gua-N-7)_MeTrfase_Trmb"/>
</dbReference>
<dbReference type="GO" id="GO:0043527">
    <property type="term" value="C:tRNA methyltransferase complex"/>
    <property type="evidence" value="ECO:0007669"/>
    <property type="project" value="TreeGrafter"/>
</dbReference>
<keyword evidence="11" id="KW-1185">Reference proteome</keyword>
<dbReference type="Pfam" id="PF02390">
    <property type="entry name" value="Methyltransf_4"/>
    <property type="match status" value="1"/>
</dbReference>
<reference evidence="8 11" key="2">
    <citation type="submission" date="2021-06" db="EMBL/GenBank/DDBJ databases">
        <title>Whole genome sequence of Paenibacillus sophorae DSM23020 for comparative genomics.</title>
        <authorList>
            <person name="Kim M.-J."/>
            <person name="Lee G."/>
            <person name="Shin J.-H."/>
        </authorList>
    </citation>
    <scope>NUCLEOTIDE SEQUENCE [LARGE SCALE GENOMIC DNA]</scope>
    <source>
        <strain evidence="8 11">DSM 23020</strain>
    </source>
</reference>
<dbReference type="PANTHER" id="PTHR23417">
    <property type="entry name" value="3-DEOXY-D-MANNO-OCTULOSONIC-ACID TRANSFERASE/TRNA GUANINE-N 7 - -METHYLTRANSFERASE"/>
    <property type="match status" value="1"/>
</dbReference>
<evidence type="ECO:0000256" key="2">
    <source>
        <dbReference type="ARBA" id="ARBA00003015"/>
    </source>
</evidence>
<dbReference type="EC" id="2.1.1.33" evidence="7"/>
<evidence type="ECO:0000313" key="9">
    <source>
        <dbReference type="EMBL" id="SEN98238.1"/>
    </source>
</evidence>
<evidence type="ECO:0000313" key="10">
    <source>
        <dbReference type="Proteomes" id="UP000198809"/>
    </source>
</evidence>
<evidence type="ECO:0000313" key="11">
    <source>
        <dbReference type="Proteomes" id="UP000683429"/>
    </source>
</evidence>
<dbReference type="InterPro" id="IPR029063">
    <property type="entry name" value="SAM-dependent_MTases_sf"/>
</dbReference>
<dbReference type="InterPro" id="IPR055361">
    <property type="entry name" value="tRNA_methyltr_TrmB_bact"/>
</dbReference>
<keyword evidence="6 7" id="KW-0819">tRNA processing</keyword>
<dbReference type="EMBL" id="FODH01000004">
    <property type="protein sequence ID" value="SEN98238.1"/>
    <property type="molecule type" value="Genomic_DNA"/>
</dbReference>
<dbReference type="GO" id="GO:0008176">
    <property type="term" value="F:tRNA (guanine(46)-N7)-methyltransferase activity"/>
    <property type="evidence" value="ECO:0007669"/>
    <property type="project" value="UniProtKB-UniRule"/>
</dbReference>
<dbReference type="Gene3D" id="3.40.50.150">
    <property type="entry name" value="Vaccinia Virus protein VP39"/>
    <property type="match status" value="1"/>
</dbReference>
<evidence type="ECO:0000256" key="6">
    <source>
        <dbReference type="ARBA" id="ARBA00022694"/>
    </source>
</evidence>
<organism evidence="9 10">
    <name type="scientific">Paenibacillus sophorae</name>
    <dbReference type="NCBI Taxonomy" id="1333845"/>
    <lineage>
        <taxon>Bacteria</taxon>
        <taxon>Bacillati</taxon>
        <taxon>Bacillota</taxon>
        <taxon>Bacilli</taxon>
        <taxon>Bacillales</taxon>
        <taxon>Paenibacillaceae</taxon>
        <taxon>Paenibacillus</taxon>
    </lineage>
</organism>
<feature type="binding site" evidence="7">
    <location>
        <position position="44"/>
    </location>
    <ligand>
        <name>S-adenosyl-L-methionine</name>
        <dbReference type="ChEBI" id="CHEBI:59789"/>
    </ligand>
</feature>
<feature type="binding site" evidence="7">
    <location>
        <position position="161"/>
    </location>
    <ligand>
        <name>substrate</name>
    </ligand>
</feature>
<evidence type="ECO:0000256" key="4">
    <source>
        <dbReference type="ARBA" id="ARBA00022679"/>
    </source>
</evidence>
<sequence length="245" mass="28141">MRLRGRKGIRESLVQQADLVVLDPRKHKGQWSALFGNDRPIYVEFGMGKGQFISRMSHKYPEINFIGVDMYDELIRRAAEKARNIWEPEGLKTPPNLKLALANIEYAEEVFAEGELQRIYLNFSDPWPKTKHARRRLTHPRFLDKYSGLLDGLGEIHLKTDSRSLFEFSLNAFADFGLQMSNISLDLHAGGINEEHVMTEYETKFVGQGVQIHRCEAIVGAEALKRNQASRLDKYRLLPAMPQVE</sequence>
<evidence type="ECO:0000256" key="3">
    <source>
        <dbReference type="ARBA" id="ARBA00022603"/>
    </source>
</evidence>
<feature type="binding site" evidence="7">
    <location>
        <position position="129"/>
    </location>
    <ligand>
        <name>substrate</name>
    </ligand>
</feature>
<evidence type="ECO:0000256" key="7">
    <source>
        <dbReference type="HAMAP-Rule" id="MF_01057"/>
    </source>
</evidence>
<feature type="binding site" evidence="7">
    <location>
        <begin position="199"/>
        <end position="202"/>
    </location>
    <ligand>
        <name>substrate</name>
    </ligand>
</feature>
<evidence type="ECO:0000256" key="5">
    <source>
        <dbReference type="ARBA" id="ARBA00022691"/>
    </source>
</evidence>
<evidence type="ECO:0000313" key="8">
    <source>
        <dbReference type="EMBL" id="QWU17494.1"/>
    </source>
</evidence>
<dbReference type="RefSeq" id="WP_036587776.1">
    <property type="nucleotide sequence ID" value="NZ_CP076607.1"/>
</dbReference>
<dbReference type="Proteomes" id="UP000683429">
    <property type="component" value="Chromosome"/>
</dbReference>
<dbReference type="SUPFAM" id="SSF53335">
    <property type="entry name" value="S-adenosyl-L-methionine-dependent methyltransferases"/>
    <property type="match status" value="1"/>
</dbReference>
<comment type="function">
    <text evidence="2 7">Catalyzes the formation of N(7)-methylguanine at position 46 (m7G46) in tRNA.</text>
</comment>
<keyword evidence="5 7" id="KW-0949">S-adenosyl-L-methionine</keyword>
<evidence type="ECO:0000256" key="1">
    <source>
        <dbReference type="ARBA" id="ARBA00000142"/>
    </source>
</evidence>
<protein>
    <recommendedName>
        <fullName evidence="7">tRNA (guanine-N(7)-)-methyltransferase</fullName>
        <ecNumber evidence="7">2.1.1.33</ecNumber>
    </recommendedName>
    <alternativeName>
        <fullName evidence="7">tRNA (guanine(46)-N(7))-methyltransferase</fullName>
    </alternativeName>
    <alternativeName>
        <fullName evidence="7">tRNA(m7G46)-methyltransferase</fullName>
    </alternativeName>
</protein>
<dbReference type="STRING" id="1333845.SAMN04487895_10498"/>
<keyword evidence="4 7" id="KW-0808">Transferase</keyword>
<dbReference type="Proteomes" id="UP000198809">
    <property type="component" value="Unassembled WGS sequence"/>
</dbReference>
<feature type="binding site" evidence="7">
    <location>
        <position position="103"/>
    </location>
    <ligand>
        <name>S-adenosyl-L-methionine</name>
        <dbReference type="ChEBI" id="CHEBI:59789"/>
    </ligand>
</feature>
<proteinExistence type="inferred from homology"/>
<keyword evidence="3 7" id="KW-0489">Methyltransferase</keyword>
<comment type="pathway">
    <text evidence="7">tRNA modification; N(7)-methylguanine-tRNA biosynthesis.</text>
</comment>
<dbReference type="HAMAP" id="MF_01057">
    <property type="entry name" value="tRNA_methyltr_TrmB"/>
    <property type="match status" value="1"/>
</dbReference>
<dbReference type="AlphaFoldDB" id="A0A1H8L0R1"/>
<dbReference type="NCBIfam" id="NF001080">
    <property type="entry name" value="PRK00121.2-2"/>
    <property type="match status" value="1"/>
</dbReference>
<accession>A0A1H8L0R1</accession>
<dbReference type="PROSITE" id="PS51625">
    <property type="entry name" value="SAM_MT_TRMB"/>
    <property type="match status" value="1"/>
</dbReference>
<dbReference type="UniPathway" id="UPA00989"/>
<comment type="catalytic activity">
    <reaction evidence="1 7">
        <text>guanosine(46) in tRNA + S-adenosyl-L-methionine = N(7)-methylguanosine(46) in tRNA + S-adenosyl-L-homocysteine</text>
        <dbReference type="Rhea" id="RHEA:42708"/>
        <dbReference type="Rhea" id="RHEA-COMP:10188"/>
        <dbReference type="Rhea" id="RHEA-COMP:10189"/>
        <dbReference type="ChEBI" id="CHEBI:57856"/>
        <dbReference type="ChEBI" id="CHEBI:59789"/>
        <dbReference type="ChEBI" id="CHEBI:74269"/>
        <dbReference type="ChEBI" id="CHEBI:74480"/>
        <dbReference type="EC" id="2.1.1.33"/>
    </reaction>
</comment>
<gene>
    <name evidence="7 8" type="primary">trmB</name>
    <name evidence="8" type="ORF">KP014_10295</name>
    <name evidence="9" type="ORF">SAMN04487895_10498</name>
</gene>
<comment type="similarity">
    <text evidence="7">Belongs to the class I-like SAM-binding methyltransferase superfamily. TrmB family.</text>
</comment>
<feature type="binding site" evidence="7">
    <location>
        <position position="69"/>
    </location>
    <ligand>
        <name>S-adenosyl-L-methionine</name>
        <dbReference type="ChEBI" id="CHEBI:59789"/>
    </ligand>
</feature>
<dbReference type="OrthoDB" id="9802090at2"/>
<dbReference type="EMBL" id="CP076607">
    <property type="protein sequence ID" value="QWU17494.1"/>
    <property type="molecule type" value="Genomic_DNA"/>
</dbReference>
<name>A0A1H8L0R1_9BACL</name>
<reference evidence="9 10" key="1">
    <citation type="submission" date="2016-10" db="EMBL/GenBank/DDBJ databases">
        <authorList>
            <person name="de Groot N.N."/>
        </authorList>
    </citation>
    <scope>NUCLEOTIDE SEQUENCE [LARGE SCALE GENOMIC DNA]</scope>
    <source>
        <strain evidence="9 10">CGMCC 1.10238</strain>
    </source>
</reference>
<comment type="caution">
    <text evidence="7">Lacks conserved residue(s) required for the propagation of feature annotation.</text>
</comment>
<dbReference type="NCBIfam" id="TIGR00091">
    <property type="entry name" value="tRNA (guanosine(46)-N7)-methyltransferase TrmB"/>
    <property type="match status" value="1"/>
</dbReference>
<dbReference type="PANTHER" id="PTHR23417:SF14">
    <property type="entry name" value="PENTACOTRIPEPTIDE-REPEAT REGION OF PRORP DOMAIN-CONTAINING PROTEIN"/>
    <property type="match status" value="1"/>
</dbReference>
<feature type="binding site" evidence="7">
    <location>
        <position position="125"/>
    </location>
    <ligand>
        <name>S-adenosyl-L-methionine</name>
        <dbReference type="ChEBI" id="CHEBI:59789"/>
    </ligand>
</feature>